<organism evidence="1 2">
    <name type="scientific">Diabrotica balteata</name>
    <name type="common">Banded cucumber beetle</name>
    <dbReference type="NCBI Taxonomy" id="107213"/>
    <lineage>
        <taxon>Eukaryota</taxon>
        <taxon>Metazoa</taxon>
        <taxon>Ecdysozoa</taxon>
        <taxon>Arthropoda</taxon>
        <taxon>Hexapoda</taxon>
        <taxon>Insecta</taxon>
        <taxon>Pterygota</taxon>
        <taxon>Neoptera</taxon>
        <taxon>Endopterygota</taxon>
        <taxon>Coleoptera</taxon>
        <taxon>Polyphaga</taxon>
        <taxon>Cucujiformia</taxon>
        <taxon>Chrysomeloidea</taxon>
        <taxon>Chrysomelidae</taxon>
        <taxon>Galerucinae</taxon>
        <taxon>Diabroticina</taxon>
        <taxon>Diabroticites</taxon>
        <taxon>Diabrotica</taxon>
    </lineage>
</organism>
<protein>
    <submittedName>
        <fullName evidence="1">Uncharacterized protein</fullName>
    </submittedName>
</protein>
<gene>
    <name evidence="1" type="ORF">DIABBA_LOCUS9200</name>
</gene>
<dbReference type="PANTHER" id="PTHR47027">
    <property type="entry name" value="REVERSE TRANSCRIPTASE DOMAIN-CONTAINING PROTEIN"/>
    <property type="match status" value="1"/>
</dbReference>
<evidence type="ECO:0000313" key="2">
    <source>
        <dbReference type="Proteomes" id="UP001153709"/>
    </source>
</evidence>
<sequence length="115" mass="13261">MEQLRIMISDLEKTSLEKVLKMNLEKTKIMTNTVDRSVTTIGGTNIEHVQEYIYLGQAIRADKSNQTEEKTRRIRMGHVAFRKLLYTIKNQKNTFKIKNEGNACVLPVLTYGVQT</sequence>
<dbReference type="OrthoDB" id="6771659at2759"/>
<reference evidence="1" key="1">
    <citation type="submission" date="2022-01" db="EMBL/GenBank/DDBJ databases">
        <authorList>
            <person name="King R."/>
        </authorList>
    </citation>
    <scope>NUCLEOTIDE SEQUENCE</scope>
</reference>
<keyword evidence="2" id="KW-1185">Reference proteome</keyword>
<name>A0A9N9T410_DIABA</name>
<dbReference type="AlphaFoldDB" id="A0A9N9T410"/>
<accession>A0A9N9T410</accession>
<evidence type="ECO:0000313" key="1">
    <source>
        <dbReference type="EMBL" id="CAG9836080.1"/>
    </source>
</evidence>
<proteinExistence type="predicted"/>
<dbReference type="EMBL" id="OU898281">
    <property type="protein sequence ID" value="CAG9836080.1"/>
    <property type="molecule type" value="Genomic_DNA"/>
</dbReference>
<dbReference type="Proteomes" id="UP001153709">
    <property type="component" value="Chromosome 6"/>
</dbReference>
<dbReference type="PANTHER" id="PTHR47027:SF20">
    <property type="entry name" value="REVERSE TRANSCRIPTASE-LIKE PROTEIN WITH RNA-DIRECTED DNA POLYMERASE DOMAIN"/>
    <property type="match status" value="1"/>
</dbReference>